<evidence type="ECO:0000256" key="7">
    <source>
        <dbReference type="ARBA" id="ARBA00022723"/>
    </source>
</evidence>
<dbReference type="CDD" id="cd02008">
    <property type="entry name" value="TPP_IOR_alpha"/>
    <property type="match status" value="1"/>
</dbReference>
<evidence type="ECO:0000256" key="3">
    <source>
        <dbReference type="ARBA" id="ARBA00012812"/>
    </source>
</evidence>
<gene>
    <name evidence="17" type="ORF">F1188_06580</name>
</gene>
<feature type="binding site" evidence="15">
    <location>
        <position position="595"/>
    </location>
    <ligand>
        <name>[4Fe-4S] cluster</name>
        <dbReference type="ChEBI" id="CHEBI:49883"/>
        <label>2</label>
    </ligand>
</feature>
<dbReference type="PIRSF" id="PIRSF006439">
    <property type="entry name" value="Indolepyruvate_ferr_oxidored"/>
    <property type="match status" value="1"/>
</dbReference>
<feature type="binding site" evidence="15">
    <location>
        <position position="556"/>
    </location>
    <ligand>
        <name>[4Fe-4S] cluster</name>
        <dbReference type="ChEBI" id="CHEBI:49883"/>
        <label>1</label>
    </ligand>
</feature>
<dbReference type="AlphaFoldDB" id="A0A5M6IEI7"/>
<dbReference type="InterPro" id="IPR045025">
    <property type="entry name" value="HACL1-like"/>
</dbReference>
<dbReference type="SUPFAM" id="SSF54862">
    <property type="entry name" value="4Fe-4S ferredoxins"/>
    <property type="match status" value="1"/>
</dbReference>
<protein>
    <recommendedName>
        <fullName evidence="4 14">Indolepyruvate oxidoreductase subunit IorA</fullName>
        <shortName evidence="14">IOR</shortName>
        <ecNumber evidence="3 14">1.2.7.8</ecNumber>
    </recommendedName>
    <alternativeName>
        <fullName evidence="12 14">Indolepyruvate ferredoxin oxidoreductase subunit alpha</fullName>
    </alternativeName>
</protein>
<dbReference type="PANTHER" id="PTHR43710:SF5">
    <property type="entry name" value="INDOLEPYRUVATE FERREDOXIN OXIDOREDUCTASE ALPHA SUBUNIT"/>
    <property type="match status" value="1"/>
</dbReference>
<dbReference type="GO" id="GO:0051539">
    <property type="term" value="F:4 iron, 4 sulfur cluster binding"/>
    <property type="evidence" value="ECO:0007669"/>
    <property type="project" value="UniProtKB-UniRule"/>
</dbReference>
<dbReference type="EC" id="1.2.7.8" evidence="3 14"/>
<keyword evidence="5 14" id="KW-0813">Transport</keyword>
<dbReference type="FunFam" id="3.40.50.970:FF:000039">
    <property type="entry name" value="Indolepyruvate oxidoreductase subunit IorA"/>
    <property type="match status" value="1"/>
</dbReference>
<dbReference type="InterPro" id="IPR017896">
    <property type="entry name" value="4Fe4S_Fe-S-bd"/>
</dbReference>
<keyword evidence="6 14" id="KW-0004">4Fe-4S</keyword>
<evidence type="ECO:0000256" key="12">
    <source>
        <dbReference type="ARBA" id="ARBA00030514"/>
    </source>
</evidence>
<feature type="binding site" evidence="15">
    <location>
        <position position="564"/>
    </location>
    <ligand>
        <name>[4Fe-4S] cluster</name>
        <dbReference type="ChEBI" id="CHEBI:49883"/>
        <label>2</label>
    </ligand>
</feature>
<dbReference type="Gene3D" id="3.40.50.970">
    <property type="match status" value="2"/>
</dbReference>
<keyword evidence="10 14" id="KW-0408">Iron</keyword>
<keyword evidence="18" id="KW-1185">Reference proteome</keyword>
<evidence type="ECO:0000259" key="16">
    <source>
        <dbReference type="PROSITE" id="PS51379"/>
    </source>
</evidence>
<feature type="binding site" evidence="15">
    <location>
        <position position="605"/>
    </location>
    <ligand>
        <name>[4Fe-4S] cluster</name>
        <dbReference type="ChEBI" id="CHEBI:49883"/>
        <label>1</label>
    </ligand>
</feature>
<dbReference type="Pfam" id="PF02775">
    <property type="entry name" value="TPP_enzyme_C"/>
    <property type="match status" value="1"/>
</dbReference>
<dbReference type="SUPFAM" id="SSF52922">
    <property type="entry name" value="TK C-terminal domain-like"/>
    <property type="match status" value="1"/>
</dbReference>
<feature type="binding site" evidence="15">
    <location>
        <position position="598"/>
    </location>
    <ligand>
        <name>[4Fe-4S] cluster</name>
        <dbReference type="ChEBI" id="CHEBI:49883"/>
        <label>2</label>
    </ligand>
</feature>
<comment type="function">
    <text evidence="1 14">Catalyzes the ferredoxin-dependent oxidative decarboxylation of arylpyruvates.</text>
</comment>
<dbReference type="InterPro" id="IPR002880">
    <property type="entry name" value="Pyrv_Fd/Flavodoxin_OxRdtase_N"/>
</dbReference>
<dbReference type="GO" id="GO:0030976">
    <property type="term" value="F:thiamine pyrophosphate binding"/>
    <property type="evidence" value="ECO:0007669"/>
    <property type="project" value="InterPro"/>
</dbReference>
<evidence type="ECO:0000256" key="10">
    <source>
        <dbReference type="ARBA" id="ARBA00023004"/>
    </source>
</evidence>
<dbReference type="InterPro" id="IPR009014">
    <property type="entry name" value="Transketo_C/PFOR_II"/>
</dbReference>
<keyword evidence="17" id="KW-0670">Pyruvate</keyword>
<dbReference type="PROSITE" id="PS51379">
    <property type="entry name" value="4FE4S_FER_2"/>
    <property type="match status" value="2"/>
</dbReference>
<evidence type="ECO:0000256" key="4">
    <source>
        <dbReference type="ARBA" id="ARBA00017710"/>
    </source>
</evidence>
<keyword evidence="7 14" id="KW-0479">Metal-binding</keyword>
<comment type="cofactor">
    <cofactor evidence="14 15">
        <name>[4Fe-4S] cluster</name>
        <dbReference type="ChEBI" id="CHEBI:49883"/>
    </cofactor>
    <text evidence="14 15">Binds 2 [4Fe-4S] clusters. In this family the first cluster has a non-standard and varying [4Fe-4S] binding motif CX(2)CX(2)CX(4-5)CP.</text>
</comment>
<dbReference type="GO" id="GO:0043805">
    <property type="term" value="F:indolepyruvate ferredoxin oxidoreductase activity"/>
    <property type="evidence" value="ECO:0007669"/>
    <property type="project" value="UniProtKB-UniRule"/>
</dbReference>
<reference evidence="17 18" key="1">
    <citation type="submission" date="2019-09" db="EMBL/GenBank/DDBJ databases">
        <title>Genome sequence of Roseospira marina, one of the more divergent members of the non-sulfur purple photosynthetic bacterial family, the Rhodospirillaceae.</title>
        <authorList>
            <person name="Meyer T."/>
            <person name="Kyndt J."/>
        </authorList>
    </citation>
    <scope>NUCLEOTIDE SEQUENCE [LARGE SCALE GENOMIC DNA]</scope>
    <source>
        <strain evidence="17 18">DSM 15113</strain>
    </source>
</reference>
<dbReference type="Gene3D" id="3.30.70.20">
    <property type="match status" value="1"/>
</dbReference>
<feature type="domain" description="4Fe-4S ferredoxin-type" evidence="16">
    <location>
        <begin position="544"/>
        <end position="572"/>
    </location>
</feature>
<feature type="binding site" evidence="15">
    <location>
        <position position="559"/>
    </location>
    <ligand>
        <name>[4Fe-4S] cluster</name>
        <dbReference type="ChEBI" id="CHEBI:49883"/>
        <label>1</label>
    </ligand>
</feature>
<sequence>MNALTDVSAGSRALLSGNDAVARAVWEAGARVASAYPGTPSTEILETLARYPDVNAQWGVNEKVALEVAIGAALAGSRAFCAMKHVGMNVAADALMSQALAGINAGLVIAVADDVGLSSSQNEQDSRYWGRFAHLPILEPADAQEAHAFTLAAYALSEQAACPVILRLTTRVCHVKTVVAVGERQTPAHKGFIRDARRWVMLPANAKAMLPKQDARDAALSRESDTTDLTTILDGPDRSLGLIASGPAALSAREALPDAPILKMGQTWPLPLERIRAFAAGVDRVLVVEETEPLVETELKAAGLDVLGKDTLPRHGELSVGVLRAAAARLRGTADAAAPAPAAGPDPDVFPRPPTMCPGCPHLSPFYCLSKLRRAVLIAGDIGCYTLGAGHPWQAMDTCTCMGASVTMAHGLAIGKDGDDAAKGVVAVIGDSTFLHMGMQGLLNLVYNRANVTVMLLDNRTVGMTGGQEHPGTGFGIHGEEAPRVDFVALVKAMGVKPERVHSVNPYALPDLFKLIRTETQVPEVSVIITNQPCVLTDRHVPHPALTVVEEDCTGCGGCIAIGCPAIQVARRETTTTKSGKPKELTFARIDSAFCTGCNACVETCAPNAIVPLDPAAHPRLERV</sequence>
<evidence type="ECO:0000256" key="14">
    <source>
        <dbReference type="PIRNR" id="PIRNR006439"/>
    </source>
</evidence>
<evidence type="ECO:0000256" key="6">
    <source>
        <dbReference type="ARBA" id="ARBA00022485"/>
    </source>
</evidence>
<evidence type="ECO:0000313" key="18">
    <source>
        <dbReference type="Proteomes" id="UP000324065"/>
    </source>
</evidence>
<keyword evidence="9 14" id="KW-0560">Oxidoreductase</keyword>
<dbReference type="SUPFAM" id="SSF52518">
    <property type="entry name" value="Thiamin diphosphate-binding fold (THDP-binding)"/>
    <property type="match status" value="2"/>
</dbReference>
<evidence type="ECO:0000256" key="11">
    <source>
        <dbReference type="ARBA" id="ARBA00023014"/>
    </source>
</evidence>
<feature type="binding site" evidence="15">
    <location>
        <position position="601"/>
    </location>
    <ligand>
        <name>[4Fe-4S] cluster</name>
        <dbReference type="ChEBI" id="CHEBI:49883"/>
        <label>2</label>
    </ligand>
</feature>
<feature type="binding site" evidence="15">
    <location>
        <position position="553"/>
    </location>
    <ligand>
        <name>[4Fe-4S] cluster</name>
        <dbReference type="ChEBI" id="CHEBI:49883"/>
        <label>1</label>
    </ligand>
</feature>
<evidence type="ECO:0000256" key="5">
    <source>
        <dbReference type="ARBA" id="ARBA00022448"/>
    </source>
</evidence>
<evidence type="ECO:0000256" key="15">
    <source>
        <dbReference type="PIRSR" id="PIRSR006439-50"/>
    </source>
</evidence>
<evidence type="ECO:0000256" key="2">
    <source>
        <dbReference type="ARBA" id="ARBA00011238"/>
    </source>
</evidence>
<dbReference type="GO" id="GO:0046872">
    <property type="term" value="F:metal ion binding"/>
    <property type="evidence" value="ECO:0007669"/>
    <property type="project" value="UniProtKB-UniRule"/>
</dbReference>
<comment type="catalytic activity">
    <reaction evidence="13 14">
        <text>indole-3-pyruvate + 2 oxidized [2Fe-2S]-[ferredoxin] + CoA = (indol-3-yl)acetyl-CoA + 2 reduced [2Fe-2S]-[ferredoxin] + CO2 + H(+)</text>
        <dbReference type="Rhea" id="RHEA:12645"/>
        <dbReference type="Rhea" id="RHEA-COMP:10000"/>
        <dbReference type="Rhea" id="RHEA-COMP:10001"/>
        <dbReference type="ChEBI" id="CHEBI:15378"/>
        <dbReference type="ChEBI" id="CHEBI:16526"/>
        <dbReference type="ChEBI" id="CHEBI:17640"/>
        <dbReference type="ChEBI" id="CHEBI:33737"/>
        <dbReference type="ChEBI" id="CHEBI:33738"/>
        <dbReference type="ChEBI" id="CHEBI:57271"/>
        <dbReference type="ChEBI" id="CHEBI:57287"/>
        <dbReference type="EC" id="1.2.7.8"/>
    </reaction>
</comment>
<name>A0A5M6IEI7_9PROT</name>
<evidence type="ECO:0000256" key="8">
    <source>
        <dbReference type="ARBA" id="ARBA00022982"/>
    </source>
</evidence>
<evidence type="ECO:0000256" key="1">
    <source>
        <dbReference type="ARBA" id="ARBA00002995"/>
    </source>
</evidence>
<comment type="caution">
    <text evidence="17">The sequence shown here is derived from an EMBL/GenBank/DDBJ whole genome shotgun (WGS) entry which is preliminary data.</text>
</comment>
<accession>A0A5M6IEI7</accession>
<dbReference type="CDD" id="cd07034">
    <property type="entry name" value="TPP_PYR_PFOR_IOR-alpha_like"/>
    <property type="match status" value="1"/>
</dbReference>
<dbReference type="InterPro" id="IPR017721">
    <property type="entry name" value="IorA"/>
</dbReference>
<evidence type="ECO:0000256" key="9">
    <source>
        <dbReference type="ARBA" id="ARBA00023002"/>
    </source>
</evidence>
<dbReference type="Proteomes" id="UP000324065">
    <property type="component" value="Unassembled WGS sequence"/>
</dbReference>
<dbReference type="GO" id="GO:0044281">
    <property type="term" value="P:small molecule metabolic process"/>
    <property type="evidence" value="ECO:0007669"/>
    <property type="project" value="UniProtKB-ARBA"/>
</dbReference>
<dbReference type="RefSeq" id="WP_150061591.1">
    <property type="nucleotide sequence ID" value="NZ_JACHII010000006.1"/>
</dbReference>
<dbReference type="EMBL" id="VWPJ01000004">
    <property type="protein sequence ID" value="KAA5606522.1"/>
    <property type="molecule type" value="Genomic_DNA"/>
</dbReference>
<evidence type="ECO:0000256" key="13">
    <source>
        <dbReference type="ARBA" id="ARBA00048332"/>
    </source>
</evidence>
<dbReference type="PANTHER" id="PTHR43710">
    <property type="entry name" value="2-HYDROXYACYL-COA LYASE"/>
    <property type="match status" value="1"/>
</dbReference>
<organism evidence="17 18">
    <name type="scientific">Roseospira marina</name>
    <dbReference type="NCBI Taxonomy" id="140057"/>
    <lineage>
        <taxon>Bacteria</taxon>
        <taxon>Pseudomonadati</taxon>
        <taxon>Pseudomonadota</taxon>
        <taxon>Alphaproteobacteria</taxon>
        <taxon>Rhodospirillales</taxon>
        <taxon>Rhodospirillaceae</taxon>
        <taxon>Roseospira</taxon>
    </lineage>
</organism>
<dbReference type="OrthoDB" id="9804603at2"/>
<evidence type="ECO:0000313" key="17">
    <source>
        <dbReference type="EMBL" id="KAA5606522.1"/>
    </source>
</evidence>
<dbReference type="InterPro" id="IPR011766">
    <property type="entry name" value="TPP_enzyme_TPP-bd"/>
</dbReference>
<comment type="subunit">
    <text evidence="2">Heterodimer of the IorA and IorB subunits.</text>
</comment>
<proteinExistence type="predicted"/>
<keyword evidence="8 14" id="KW-0249">Electron transport</keyword>
<keyword evidence="11 14" id="KW-0411">Iron-sulfur</keyword>
<dbReference type="Pfam" id="PF01855">
    <property type="entry name" value="POR_N"/>
    <property type="match status" value="1"/>
</dbReference>
<feature type="domain" description="4Fe-4S ferredoxin-type" evidence="16">
    <location>
        <begin position="586"/>
        <end position="615"/>
    </location>
</feature>
<dbReference type="InterPro" id="IPR029061">
    <property type="entry name" value="THDP-binding"/>
</dbReference>